<evidence type="ECO:0000256" key="18">
    <source>
        <dbReference type="ARBA" id="ARBA00048988"/>
    </source>
</evidence>
<keyword evidence="5" id="KW-0227">DNA damage</keyword>
<dbReference type="OrthoDB" id="9787585at2"/>
<evidence type="ECO:0000256" key="7">
    <source>
        <dbReference type="ARBA" id="ARBA00022806"/>
    </source>
</evidence>
<dbReference type="CDD" id="cd06529">
    <property type="entry name" value="S24_LexA-like"/>
    <property type="match status" value="1"/>
</dbReference>
<dbReference type="GO" id="GO:0009432">
    <property type="term" value="P:SOS response"/>
    <property type="evidence" value="ECO:0007669"/>
    <property type="project" value="UniProtKB-KW"/>
</dbReference>
<evidence type="ECO:0000256" key="10">
    <source>
        <dbReference type="ARBA" id="ARBA00023015"/>
    </source>
</evidence>
<dbReference type="GO" id="GO:0005524">
    <property type="term" value="F:ATP binding"/>
    <property type="evidence" value="ECO:0007669"/>
    <property type="project" value="UniProtKB-UniRule"/>
</dbReference>
<keyword evidence="9 19" id="KW-0067">ATP-binding</keyword>
<dbReference type="InterPro" id="IPR015927">
    <property type="entry name" value="Peptidase_S24_S26A/B/C"/>
</dbReference>
<dbReference type="SUPFAM" id="SSF52540">
    <property type="entry name" value="P-loop containing nucleoside triphosphate hydrolases"/>
    <property type="match status" value="1"/>
</dbReference>
<protein>
    <recommendedName>
        <fullName evidence="17">DNA 3'-5' helicase</fullName>
        <ecNumber evidence="17">5.6.2.4</ecNumber>
    </recommendedName>
</protein>
<dbReference type="InterPro" id="IPR006197">
    <property type="entry name" value="Peptidase_S24_LexA"/>
</dbReference>
<comment type="catalytic activity">
    <reaction evidence="18">
        <text>ATP + H2O = ADP + phosphate + H(+)</text>
        <dbReference type="Rhea" id="RHEA:13065"/>
        <dbReference type="ChEBI" id="CHEBI:15377"/>
        <dbReference type="ChEBI" id="CHEBI:15378"/>
        <dbReference type="ChEBI" id="CHEBI:30616"/>
        <dbReference type="ChEBI" id="CHEBI:43474"/>
        <dbReference type="ChEBI" id="CHEBI:456216"/>
        <dbReference type="EC" id="5.6.2.4"/>
    </reaction>
</comment>
<dbReference type="InterPro" id="IPR006200">
    <property type="entry name" value="LexA"/>
</dbReference>
<keyword evidence="11" id="KW-0238">DNA-binding</keyword>
<dbReference type="PANTHER" id="PTHR11070">
    <property type="entry name" value="UVRD / RECB / PCRA DNA HELICASE FAMILY MEMBER"/>
    <property type="match status" value="1"/>
</dbReference>
<evidence type="ECO:0000256" key="11">
    <source>
        <dbReference type="ARBA" id="ARBA00023125"/>
    </source>
</evidence>
<keyword evidence="6 19" id="KW-0378">Hydrolase</keyword>
<evidence type="ECO:0000256" key="16">
    <source>
        <dbReference type="ARBA" id="ARBA00034617"/>
    </source>
</evidence>
<dbReference type="Pfam" id="PF00717">
    <property type="entry name" value="Peptidase_S24"/>
    <property type="match status" value="1"/>
</dbReference>
<dbReference type="Proteomes" id="UP000286268">
    <property type="component" value="Chromosome"/>
</dbReference>
<keyword evidence="7 19" id="KW-0347">Helicase</keyword>
<dbReference type="GO" id="GO:0000725">
    <property type="term" value="P:recombinational repair"/>
    <property type="evidence" value="ECO:0007669"/>
    <property type="project" value="TreeGrafter"/>
</dbReference>
<dbReference type="GO" id="GO:0043138">
    <property type="term" value="F:3'-5' DNA helicase activity"/>
    <property type="evidence" value="ECO:0007669"/>
    <property type="project" value="UniProtKB-EC"/>
</dbReference>
<keyword evidence="4 19" id="KW-0547">Nucleotide-binding</keyword>
<evidence type="ECO:0000256" key="1">
    <source>
        <dbReference type="ARBA" id="ARBA00007484"/>
    </source>
</evidence>
<evidence type="ECO:0000256" key="17">
    <source>
        <dbReference type="ARBA" id="ARBA00034808"/>
    </source>
</evidence>
<evidence type="ECO:0000256" key="19">
    <source>
        <dbReference type="PROSITE-ProRule" id="PRU00560"/>
    </source>
</evidence>
<reference evidence="22 23" key="1">
    <citation type="submission" date="2018-01" db="EMBL/GenBank/DDBJ databases">
        <title>Genome Sequencing and Assembly of Anaerobacter polyendosporus strain CT4.</title>
        <authorList>
            <person name="Tachaapaikoon C."/>
            <person name="Sutheeworapong S."/>
            <person name="Jenjaroenpun P."/>
            <person name="Wongsurawat T."/>
            <person name="Nookeaw I."/>
            <person name="Cheawchanlertfa P."/>
            <person name="Kosugi A."/>
            <person name="Cheevadhanarak S."/>
            <person name="Ratanakhanokchai K."/>
        </authorList>
    </citation>
    <scope>NUCLEOTIDE SEQUENCE [LARGE SCALE GENOMIC DNA]</scope>
    <source>
        <strain evidence="22 23">CT4</strain>
    </source>
</reference>
<accession>A0A410DWX3</accession>
<evidence type="ECO:0000313" key="22">
    <source>
        <dbReference type="EMBL" id="QAA33541.1"/>
    </source>
</evidence>
<evidence type="ECO:0000256" key="20">
    <source>
        <dbReference type="RuleBase" id="RU003991"/>
    </source>
</evidence>
<dbReference type="InterPro" id="IPR029464">
    <property type="entry name" value="HSDR_N"/>
</dbReference>
<dbReference type="RefSeq" id="WP_128214263.1">
    <property type="nucleotide sequence ID" value="NZ_CP025746.1"/>
</dbReference>
<dbReference type="SUPFAM" id="SSF51306">
    <property type="entry name" value="LexA/Signal peptidase"/>
    <property type="match status" value="1"/>
</dbReference>
<name>A0A410DWX3_9CLOT</name>
<keyword evidence="2" id="KW-0678">Repressor</keyword>
<dbReference type="GO" id="GO:0006260">
    <property type="term" value="P:DNA replication"/>
    <property type="evidence" value="ECO:0007669"/>
    <property type="project" value="UniProtKB-KW"/>
</dbReference>
<evidence type="ECO:0000256" key="3">
    <source>
        <dbReference type="ARBA" id="ARBA00022705"/>
    </source>
</evidence>
<dbReference type="EMBL" id="CP025746">
    <property type="protein sequence ID" value="QAA33541.1"/>
    <property type="molecule type" value="Genomic_DNA"/>
</dbReference>
<sequence>MQLNVEQKKLVQSKPAGHSLIRGVAGSGKTTVAVNRIPFLMEHYCIDDNDKVLMVTYNKSLISYIKYVYEKVQKDREEEQLSLFQSDNKKVDIKNIDSLMYAYFKEYCKTNKLNLEVEGKRNNLVNHIIKAMAEVKKEAVEVKFLEPNYLPFIMEEIGWIKACKYLHIEEYQEADRLGRMSSQKADGPQKLQKNSKLRAAIFKVMEAYNKSLRAENKVDFHDMSLFALEQSKKSFYKKYAHIIVDESQDLTRVQLEFLNNIISNKEYSSITFVADTAQSIYPQSWLVKGRSFASVGFDVKGRSNSLSKNYRTTTQIAEAAYSLLEKDTQIIEDENFVKPSLLDKQGHYPVFRVFEDKKQEENYVVKLLTELKAKYNYGDIAIVARTNEQISEFKNFLEDKKIPNKLMAKSDGYEFGDDKIKLLTMHSIKGLEFKVVIIIGLNSKYMPLRSVTIDDEDLLESRERKLMYVGMTRATERLYLTCDGTPSKFILDIDPRFLKYSDNTLMRSFYHIRQENYNFKEKVKDLYSYEEKIRQWVINELKESYKYPLNLINIEQQVNVFSKVGFVDVAVNIYRNNVKAPYIFIEVKRKGFGLLNCLEQLKSYIAASPTCQYGIATDGVDLIIINRNLEIVDDIEVFQTSMLPSSLEEYTYVDLKSNQVSKFTRDCNSIKEIIIDNSYIFPENEIKRMNVFSSIAAGNPILINSSVEEEFYLPQKWVGSSNNTYMVKVKGDSMINANICNGDIVVIRQQNTANNYEIAAVDLDGNTTLKRFVKMGDTILLMPENPSYEPIQVSEGQMSVLGVAVGVLKKL</sequence>
<evidence type="ECO:0000256" key="14">
    <source>
        <dbReference type="ARBA" id="ARBA00023235"/>
    </source>
</evidence>
<evidence type="ECO:0000259" key="21">
    <source>
        <dbReference type="PROSITE" id="PS51198"/>
    </source>
</evidence>
<dbReference type="InterPro" id="IPR027417">
    <property type="entry name" value="P-loop_NTPase"/>
</dbReference>
<evidence type="ECO:0000256" key="15">
    <source>
        <dbReference type="ARBA" id="ARBA00023236"/>
    </source>
</evidence>
<evidence type="ECO:0000256" key="8">
    <source>
        <dbReference type="ARBA" id="ARBA00022813"/>
    </source>
</evidence>
<keyword evidence="23" id="KW-1185">Reference proteome</keyword>
<dbReference type="AlphaFoldDB" id="A0A410DWX3"/>
<feature type="binding site" evidence="19">
    <location>
        <begin position="23"/>
        <end position="30"/>
    </location>
    <ligand>
        <name>ATP</name>
        <dbReference type="ChEBI" id="CHEBI:30616"/>
    </ligand>
</feature>
<comment type="similarity">
    <text evidence="1 20">Belongs to the peptidase S24 family.</text>
</comment>
<dbReference type="GO" id="GO:0045892">
    <property type="term" value="P:negative regulation of DNA-templated transcription"/>
    <property type="evidence" value="ECO:0007669"/>
    <property type="project" value="InterPro"/>
</dbReference>
<evidence type="ECO:0000256" key="6">
    <source>
        <dbReference type="ARBA" id="ARBA00022801"/>
    </source>
</evidence>
<keyword evidence="12" id="KW-0804">Transcription</keyword>
<evidence type="ECO:0000256" key="2">
    <source>
        <dbReference type="ARBA" id="ARBA00022491"/>
    </source>
</evidence>
<dbReference type="GO" id="GO:0004252">
    <property type="term" value="F:serine-type endopeptidase activity"/>
    <property type="evidence" value="ECO:0007669"/>
    <property type="project" value="InterPro"/>
</dbReference>
<comment type="catalytic activity">
    <reaction evidence="16">
        <text>Couples ATP hydrolysis with the unwinding of duplex DNA by translocating in the 3'-5' direction.</text>
        <dbReference type="EC" id="5.6.2.4"/>
    </reaction>
</comment>
<evidence type="ECO:0000256" key="5">
    <source>
        <dbReference type="ARBA" id="ARBA00022763"/>
    </source>
</evidence>
<dbReference type="PRINTS" id="PR00726">
    <property type="entry name" value="LEXASERPTASE"/>
</dbReference>
<dbReference type="InterPro" id="IPR014016">
    <property type="entry name" value="UvrD-like_ATP-bd"/>
</dbReference>
<dbReference type="InterPro" id="IPR000212">
    <property type="entry name" value="DNA_helicase_UvrD/REP"/>
</dbReference>
<dbReference type="Pfam" id="PF13588">
    <property type="entry name" value="HSDR_N_2"/>
    <property type="match status" value="1"/>
</dbReference>
<keyword evidence="8 20" id="KW-0068">Autocatalytic cleavage</keyword>
<dbReference type="InterPro" id="IPR039418">
    <property type="entry name" value="LexA-like"/>
</dbReference>
<evidence type="ECO:0000256" key="4">
    <source>
        <dbReference type="ARBA" id="ARBA00022741"/>
    </source>
</evidence>
<keyword evidence="15" id="KW-0742">SOS response</keyword>
<dbReference type="EC" id="5.6.2.4" evidence="17"/>
<dbReference type="CDD" id="cd18807">
    <property type="entry name" value="SF1_C_UvrD"/>
    <property type="match status" value="1"/>
</dbReference>
<evidence type="ECO:0000256" key="9">
    <source>
        <dbReference type="ARBA" id="ARBA00022840"/>
    </source>
</evidence>
<evidence type="ECO:0000256" key="12">
    <source>
        <dbReference type="ARBA" id="ARBA00023163"/>
    </source>
</evidence>
<dbReference type="Pfam" id="PF13361">
    <property type="entry name" value="UvrD_C"/>
    <property type="match status" value="2"/>
</dbReference>
<dbReference type="PROSITE" id="PS51198">
    <property type="entry name" value="UVRD_HELICASE_ATP_BIND"/>
    <property type="match status" value="1"/>
</dbReference>
<keyword evidence="14" id="KW-0413">Isomerase</keyword>
<gene>
    <name evidence="22" type="primary">lexA</name>
    <name evidence="22" type="ORF">C1I91_18885</name>
</gene>
<dbReference type="PANTHER" id="PTHR11070:SF45">
    <property type="entry name" value="DNA 3'-5' HELICASE"/>
    <property type="match status" value="1"/>
</dbReference>
<keyword evidence="13" id="KW-0234">DNA repair</keyword>
<evidence type="ECO:0000256" key="13">
    <source>
        <dbReference type="ARBA" id="ARBA00023204"/>
    </source>
</evidence>
<dbReference type="Gene3D" id="3.40.50.300">
    <property type="entry name" value="P-loop containing nucleotide triphosphate hydrolases"/>
    <property type="match status" value="3"/>
</dbReference>
<dbReference type="InterPro" id="IPR014017">
    <property type="entry name" value="DNA_helicase_UvrD-like_C"/>
</dbReference>
<dbReference type="Gene3D" id="2.10.109.10">
    <property type="entry name" value="Umud Fragment, subunit A"/>
    <property type="match status" value="1"/>
</dbReference>
<proteinExistence type="inferred from homology"/>
<feature type="domain" description="UvrD-like helicase ATP-binding" evidence="21">
    <location>
        <begin position="2"/>
        <end position="313"/>
    </location>
</feature>
<dbReference type="GO" id="GO:0003677">
    <property type="term" value="F:DNA binding"/>
    <property type="evidence" value="ECO:0007669"/>
    <property type="project" value="UniProtKB-KW"/>
</dbReference>
<dbReference type="Pfam" id="PF00580">
    <property type="entry name" value="UvrD-helicase"/>
    <property type="match status" value="1"/>
</dbReference>
<evidence type="ECO:0000313" key="23">
    <source>
        <dbReference type="Proteomes" id="UP000286268"/>
    </source>
</evidence>
<dbReference type="KEGG" id="cmah:C1I91_18885"/>
<dbReference type="NCBIfam" id="TIGR00498">
    <property type="entry name" value="lexA"/>
    <property type="match status" value="1"/>
</dbReference>
<keyword evidence="10" id="KW-0805">Transcription regulation</keyword>
<organism evidence="22 23">
    <name type="scientific">Clostridium manihotivorum</name>
    <dbReference type="NCBI Taxonomy" id="2320868"/>
    <lineage>
        <taxon>Bacteria</taxon>
        <taxon>Bacillati</taxon>
        <taxon>Bacillota</taxon>
        <taxon>Clostridia</taxon>
        <taxon>Eubacteriales</taxon>
        <taxon>Clostridiaceae</taxon>
        <taxon>Clostridium</taxon>
    </lineage>
</organism>
<dbReference type="InterPro" id="IPR036286">
    <property type="entry name" value="LexA/Signal_pep-like_sf"/>
</dbReference>
<keyword evidence="3" id="KW-0235">DNA replication</keyword>